<dbReference type="InterPro" id="IPR035979">
    <property type="entry name" value="RBD_domain_sf"/>
</dbReference>
<dbReference type="InterPro" id="IPR034138">
    <property type="entry name" value="NOP8_RRM"/>
</dbReference>
<feature type="compositionally biased region" description="Polar residues" evidence="5">
    <location>
        <begin position="450"/>
        <end position="468"/>
    </location>
</feature>
<dbReference type="EMBL" id="MU167327">
    <property type="protein sequence ID" value="KAG0143137.1"/>
    <property type="molecule type" value="Genomic_DNA"/>
</dbReference>
<evidence type="ECO:0000256" key="3">
    <source>
        <dbReference type="ARBA" id="ARBA00023242"/>
    </source>
</evidence>
<reference evidence="7" key="1">
    <citation type="submission" date="2013-11" db="EMBL/GenBank/DDBJ databases">
        <title>Genome sequence of the fusiform rust pathogen reveals effectors for host alternation and coevolution with pine.</title>
        <authorList>
            <consortium name="DOE Joint Genome Institute"/>
            <person name="Smith K."/>
            <person name="Pendleton A."/>
            <person name="Kubisiak T."/>
            <person name="Anderson C."/>
            <person name="Salamov A."/>
            <person name="Aerts A."/>
            <person name="Riley R."/>
            <person name="Clum A."/>
            <person name="Lindquist E."/>
            <person name="Ence D."/>
            <person name="Campbell M."/>
            <person name="Kronenberg Z."/>
            <person name="Feau N."/>
            <person name="Dhillon B."/>
            <person name="Hamelin R."/>
            <person name="Burleigh J."/>
            <person name="Smith J."/>
            <person name="Yandell M."/>
            <person name="Nelson C."/>
            <person name="Grigoriev I."/>
            <person name="Davis J."/>
        </authorList>
    </citation>
    <scope>NUCLEOTIDE SEQUENCE</scope>
    <source>
        <strain evidence="7">G11</strain>
    </source>
</reference>
<dbReference type="AlphaFoldDB" id="A0A9P6T8I5"/>
<dbReference type="InterPro" id="IPR000504">
    <property type="entry name" value="RRM_dom"/>
</dbReference>
<evidence type="ECO:0000256" key="4">
    <source>
        <dbReference type="PROSITE-ProRule" id="PRU00176"/>
    </source>
</evidence>
<keyword evidence="3" id="KW-0539">Nucleus</keyword>
<feature type="region of interest" description="Disordered" evidence="5">
    <location>
        <begin position="418"/>
        <end position="468"/>
    </location>
</feature>
<sequence length="765" mass="85814">MSNTSDQRQYRLHISGLAPSVSAEDMANRFAAFGTVIAVDGIGKLDVNGHPLKYGFLELKTSQLKLNRCMNMLSGTTYKGDTMRIALAKPNYIERAALEREGDAKNDLPDLSEAEGESVPRNILNKRAYKSRKDVDGYEGEHWDLMTVKRFKKHDGISGWKKDPATSLPIFPLIARPARPLPRLPDDSNEKSITNTTPLTSKPPNRARRVRIDPVSYRLALNGRNTHLIGPRAISIELYRLGHRAAAKETKVKDIHRKIWECEDDDDGRVVWRLKHGDKVEVEERVKVHPHINARSSVTGTQNRFITNQASKPLTKVSLPSVPLSTHLHRAADQPNRPLRLTAERQSHLAILRGLEAHPTCPEHEPINTSSFFPITSKSEGRDEFEVVKAQSNSSLDVDTEREDSRSSISKFKTLMNVNLPTSPRNDVLRLKGGYAPPTKRKRKSRPSSQSLNEDSPSTEPFSITPQEGTTVNTLAEAVGSFSDACDSFNPDLVAERKTYMHMAQKIASLPHDPSEALEEVGQGSKDVVERQKIKEENRRMVMASDAEDESPIEVVPQSNISILEPFNAISQEIRQEQKFNSEVKVSSLSKMFQAKEPDQIGFTLQDALAGVELEMEDPIAFMDVPQLVLPDSSRRTDLMTRDTNRADCSIHPSRLALTQSTSNPLGINETGQTRKHLFFALPVDPNHDLGIPASAFDLIRQQSALDCKFSMGSQGVLGEWRSFVRTESMSEIEERHDTTKAELTEQMRRKHKDAVKWAKKWGKK</sequence>
<protein>
    <recommendedName>
        <fullName evidence="6">RRM domain-containing protein</fullName>
    </recommendedName>
</protein>
<dbReference type="Gene3D" id="3.30.70.330">
    <property type="match status" value="1"/>
</dbReference>
<dbReference type="OrthoDB" id="21643at2759"/>
<feature type="domain" description="RRM" evidence="6">
    <location>
        <begin position="10"/>
        <end position="90"/>
    </location>
</feature>
<dbReference type="SUPFAM" id="SSF54928">
    <property type="entry name" value="RNA-binding domain, RBD"/>
    <property type="match status" value="1"/>
</dbReference>
<dbReference type="InterPro" id="IPR012677">
    <property type="entry name" value="Nucleotide-bd_a/b_plait_sf"/>
</dbReference>
<dbReference type="GO" id="GO:0003723">
    <property type="term" value="F:RNA binding"/>
    <property type="evidence" value="ECO:0007669"/>
    <property type="project" value="UniProtKB-UniRule"/>
</dbReference>
<dbReference type="PROSITE" id="PS50102">
    <property type="entry name" value="RRM"/>
    <property type="match status" value="1"/>
</dbReference>
<evidence type="ECO:0000259" key="6">
    <source>
        <dbReference type="PROSITE" id="PS50102"/>
    </source>
</evidence>
<evidence type="ECO:0000256" key="1">
    <source>
        <dbReference type="ARBA" id="ARBA00004604"/>
    </source>
</evidence>
<dbReference type="PANTHER" id="PTHR48029:SF1">
    <property type="entry name" value="NUCLEOLAR PROTEIN 8"/>
    <property type="match status" value="1"/>
</dbReference>
<evidence type="ECO:0000313" key="7">
    <source>
        <dbReference type="EMBL" id="KAG0143137.1"/>
    </source>
</evidence>
<keyword evidence="2 4" id="KW-0694">RNA-binding</keyword>
<feature type="compositionally biased region" description="Polar residues" evidence="5">
    <location>
        <begin position="191"/>
        <end position="203"/>
    </location>
</feature>
<name>A0A9P6T8I5_9BASI</name>
<comment type="subcellular location">
    <subcellularLocation>
        <location evidence="1">Nucleus</location>
        <location evidence="1">Nucleolus</location>
    </subcellularLocation>
</comment>
<evidence type="ECO:0000313" key="8">
    <source>
        <dbReference type="Proteomes" id="UP000886653"/>
    </source>
</evidence>
<dbReference type="CDD" id="cd12226">
    <property type="entry name" value="RRM_NOL8"/>
    <property type="match status" value="1"/>
</dbReference>
<dbReference type="GO" id="GO:0005730">
    <property type="term" value="C:nucleolus"/>
    <property type="evidence" value="ECO:0007669"/>
    <property type="project" value="UniProtKB-SubCell"/>
</dbReference>
<comment type="caution">
    <text evidence="7">The sequence shown here is derived from an EMBL/GenBank/DDBJ whole genome shotgun (WGS) entry which is preliminary data.</text>
</comment>
<dbReference type="Proteomes" id="UP000886653">
    <property type="component" value="Unassembled WGS sequence"/>
</dbReference>
<accession>A0A9P6T8I5</accession>
<proteinExistence type="predicted"/>
<keyword evidence="8" id="KW-1185">Reference proteome</keyword>
<dbReference type="PANTHER" id="PTHR48029">
    <property type="entry name" value="NUCLEOLAR PROTEIN 8"/>
    <property type="match status" value="1"/>
</dbReference>
<evidence type="ECO:0000256" key="2">
    <source>
        <dbReference type="ARBA" id="ARBA00022884"/>
    </source>
</evidence>
<gene>
    <name evidence="7" type="ORF">CROQUDRAFT_49227</name>
</gene>
<feature type="region of interest" description="Disordered" evidence="5">
    <location>
        <begin position="179"/>
        <end position="208"/>
    </location>
</feature>
<organism evidence="7 8">
    <name type="scientific">Cronartium quercuum f. sp. fusiforme G11</name>
    <dbReference type="NCBI Taxonomy" id="708437"/>
    <lineage>
        <taxon>Eukaryota</taxon>
        <taxon>Fungi</taxon>
        <taxon>Dikarya</taxon>
        <taxon>Basidiomycota</taxon>
        <taxon>Pucciniomycotina</taxon>
        <taxon>Pucciniomycetes</taxon>
        <taxon>Pucciniales</taxon>
        <taxon>Coleosporiaceae</taxon>
        <taxon>Cronartium</taxon>
    </lineage>
</organism>
<evidence type="ECO:0000256" key="5">
    <source>
        <dbReference type="SAM" id="MobiDB-lite"/>
    </source>
</evidence>